<dbReference type="EMBL" id="LTBC01000001">
    <property type="protein sequence ID" value="KYH33386.1"/>
    <property type="molecule type" value="Genomic_DNA"/>
</dbReference>
<dbReference type="InterPro" id="IPR001453">
    <property type="entry name" value="MoaB/Mog_dom"/>
</dbReference>
<keyword evidence="3" id="KW-0501">Molybdenum cofactor biosynthesis</keyword>
<comment type="function">
    <text evidence="1">May be involved in the biosynthesis of molybdopterin.</text>
</comment>
<dbReference type="PROSITE" id="PS01078">
    <property type="entry name" value="MOCF_BIOSYNTHESIS_1"/>
    <property type="match status" value="1"/>
</dbReference>
<dbReference type="Gene3D" id="3.40.980.10">
    <property type="entry name" value="MoaB/Mog-like domain"/>
    <property type="match status" value="1"/>
</dbReference>
<dbReference type="PANTHER" id="PTHR43764:SF1">
    <property type="entry name" value="MOLYBDOPTERIN MOLYBDOTRANSFERASE"/>
    <property type="match status" value="1"/>
</dbReference>
<dbReference type="PATRIC" id="fig|1122241.3.peg.97"/>
<gene>
    <name evidence="5" type="primary">mog</name>
    <name evidence="5" type="ORF">MOMUL_00870</name>
</gene>
<evidence type="ECO:0000256" key="3">
    <source>
        <dbReference type="ARBA" id="ARBA00023150"/>
    </source>
</evidence>
<dbReference type="NCBIfam" id="TIGR00177">
    <property type="entry name" value="molyb_syn"/>
    <property type="match status" value="1"/>
</dbReference>
<dbReference type="Pfam" id="PF00994">
    <property type="entry name" value="MoCF_biosynth"/>
    <property type="match status" value="1"/>
</dbReference>
<keyword evidence="5" id="KW-0548">Nucleotidyltransferase</keyword>
<dbReference type="CDD" id="cd00886">
    <property type="entry name" value="MogA_MoaB"/>
    <property type="match status" value="1"/>
</dbReference>
<evidence type="ECO:0000313" key="5">
    <source>
        <dbReference type="EMBL" id="KYH33386.1"/>
    </source>
</evidence>
<dbReference type="Proteomes" id="UP000075670">
    <property type="component" value="Unassembled WGS sequence"/>
</dbReference>
<reference evidence="5 6" key="1">
    <citation type="submission" date="2016-02" db="EMBL/GenBank/DDBJ databases">
        <title>Genome sequence of Moorella mulderi DSM 14980.</title>
        <authorList>
            <person name="Poehlein A."/>
            <person name="Daniel R."/>
        </authorList>
    </citation>
    <scope>NUCLEOTIDE SEQUENCE [LARGE SCALE GENOMIC DNA]</scope>
    <source>
        <strain evidence="5 6">DSM 14980</strain>
    </source>
</reference>
<dbReference type="AlphaFoldDB" id="A0A151B0H1"/>
<evidence type="ECO:0000256" key="1">
    <source>
        <dbReference type="ARBA" id="ARBA00003487"/>
    </source>
</evidence>
<dbReference type="InterPro" id="IPR036425">
    <property type="entry name" value="MoaB/Mog-like_dom_sf"/>
</dbReference>
<evidence type="ECO:0000259" key="4">
    <source>
        <dbReference type="SMART" id="SM00852"/>
    </source>
</evidence>
<comment type="pathway">
    <text evidence="2">Cofactor biosynthesis; molybdopterin biosynthesis.</text>
</comment>
<evidence type="ECO:0000313" key="6">
    <source>
        <dbReference type="Proteomes" id="UP000075670"/>
    </source>
</evidence>
<dbReference type="PANTHER" id="PTHR43764">
    <property type="entry name" value="MOLYBDENUM COFACTOR BIOSYNTHESIS"/>
    <property type="match status" value="1"/>
</dbReference>
<sequence length="162" mass="17035">MIRVAILTASDKGARGEREDKSAAVIREMVADLGEVVAYEVVPDERRLLAAKLREFCDVVGADLVLTTGGTGFSPRDVTSEATRDVIEKEVPGLPEAMRAASLKLTPQAMLSRAVAGIRGKTLIVNLPGSPKGVRENLAAILPALPHGLAILKGEAGECGRP</sequence>
<name>A0A151B0H1_9FIRM</name>
<dbReference type="UniPathway" id="UPA00344"/>
<keyword evidence="5" id="KW-0808">Transferase</keyword>
<dbReference type="SMART" id="SM00852">
    <property type="entry name" value="MoCF_biosynth"/>
    <property type="match status" value="1"/>
</dbReference>
<comment type="caution">
    <text evidence="5">The sequence shown here is derived from an EMBL/GenBank/DDBJ whole genome shotgun (WGS) entry which is preliminary data.</text>
</comment>
<evidence type="ECO:0000256" key="2">
    <source>
        <dbReference type="ARBA" id="ARBA00005046"/>
    </source>
</evidence>
<dbReference type="InterPro" id="IPR051920">
    <property type="entry name" value="MPT_Adenylyltrnsfr/MoaC-Rel"/>
</dbReference>
<dbReference type="InterPro" id="IPR008284">
    <property type="entry name" value="MoCF_biosynth_CS"/>
</dbReference>
<dbReference type="GO" id="GO:0061598">
    <property type="term" value="F:molybdopterin adenylyltransferase activity"/>
    <property type="evidence" value="ECO:0007669"/>
    <property type="project" value="UniProtKB-EC"/>
</dbReference>
<dbReference type="GO" id="GO:0006777">
    <property type="term" value="P:Mo-molybdopterin cofactor biosynthetic process"/>
    <property type="evidence" value="ECO:0007669"/>
    <property type="project" value="UniProtKB-KW"/>
</dbReference>
<dbReference type="EC" id="2.7.7.75" evidence="5"/>
<dbReference type="SUPFAM" id="SSF53218">
    <property type="entry name" value="Molybdenum cofactor biosynthesis proteins"/>
    <property type="match status" value="1"/>
</dbReference>
<protein>
    <submittedName>
        <fullName evidence="5">Molybdopterin adenylyltransferase</fullName>
        <ecNumber evidence="5">2.7.7.75</ecNumber>
    </submittedName>
</protein>
<dbReference type="RefSeq" id="WP_062280122.1">
    <property type="nucleotide sequence ID" value="NZ_LTBC01000001.1"/>
</dbReference>
<feature type="domain" description="MoaB/Mog" evidence="4">
    <location>
        <begin position="5"/>
        <end position="148"/>
    </location>
</feature>
<dbReference type="OrthoDB" id="9784492at2"/>
<accession>A0A151B0H1</accession>
<organism evidence="5 6">
    <name type="scientific">Moorella mulderi DSM 14980</name>
    <dbReference type="NCBI Taxonomy" id="1122241"/>
    <lineage>
        <taxon>Bacteria</taxon>
        <taxon>Bacillati</taxon>
        <taxon>Bacillota</taxon>
        <taxon>Clostridia</taxon>
        <taxon>Neomoorellales</taxon>
        <taxon>Neomoorellaceae</taxon>
        <taxon>Neomoorella</taxon>
    </lineage>
</organism>
<keyword evidence="6" id="KW-1185">Reference proteome</keyword>
<proteinExistence type="predicted"/>